<reference evidence="3" key="1">
    <citation type="submission" date="2021-01" db="EMBL/GenBank/DDBJ databases">
        <authorList>
            <person name="Corre E."/>
            <person name="Pelletier E."/>
            <person name="Niang G."/>
            <person name="Scheremetjew M."/>
            <person name="Finn R."/>
            <person name="Kale V."/>
            <person name="Holt S."/>
            <person name="Cochrane G."/>
            <person name="Meng A."/>
            <person name="Brown T."/>
            <person name="Cohen L."/>
        </authorList>
    </citation>
    <scope>NUCLEOTIDE SEQUENCE</scope>
    <source>
        <strain evidence="3">CCMP127</strain>
    </source>
</reference>
<feature type="domain" description="Helicase-associated" evidence="2">
    <location>
        <begin position="103"/>
        <end position="166"/>
    </location>
</feature>
<feature type="region of interest" description="Disordered" evidence="1">
    <location>
        <begin position="63"/>
        <end position="86"/>
    </location>
</feature>
<gene>
    <name evidence="3" type="ORF">ACOF00016_LOCUS13771</name>
</gene>
<name>A0A7S3LBA9_9STRA</name>
<feature type="compositionally biased region" description="Polar residues" evidence="1">
    <location>
        <begin position="63"/>
        <end position="80"/>
    </location>
</feature>
<evidence type="ECO:0000313" key="3">
    <source>
        <dbReference type="EMBL" id="CAE0416764.1"/>
    </source>
</evidence>
<dbReference type="PANTHER" id="PTHR33418">
    <property type="entry name" value="HELICASE-ASSOCIATED"/>
    <property type="match status" value="1"/>
</dbReference>
<proteinExistence type="predicted"/>
<dbReference type="Pfam" id="PF03457">
    <property type="entry name" value="HA"/>
    <property type="match status" value="1"/>
</dbReference>
<protein>
    <recommendedName>
        <fullName evidence="2">Helicase-associated domain-containing protein</fullName>
    </recommendedName>
</protein>
<sequence>MPSEVFELTPQQLDWLYEHQTLKNVDGLQHHDLLLNPAALANTSPLSTPKPHSRLLDLRRASTGNDSCTASETTHNSNTDPSRDSPELISEGILFPFTGERPTWEQSLANLVCYKHRHGHCNVPRFYPTYRQLGSWVHRQRLKKKFPNKYGALKKEQIQQLETIGFTWRVRKENTP</sequence>
<dbReference type="AlphaFoldDB" id="A0A7S3LBA9"/>
<evidence type="ECO:0000256" key="1">
    <source>
        <dbReference type="SAM" id="MobiDB-lite"/>
    </source>
</evidence>
<organism evidence="3">
    <name type="scientific">Amphora coffeiformis</name>
    <dbReference type="NCBI Taxonomy" id="265554"/>
    <lineage>
        <taxon>Eukaryota</taxon>
        <taxon>Sar</taxon>
        <taxon>Stramenopiles</taxon>
        <taxon>Ochrophyta</taxon>
        <taxon>Bacillariophyta</taxon>
        <taxon>Bacillariophyceae</taxon>
        <taxon>Bacillariophycidae</taxon>
        <taxon>Thalassiophysales</taxon>
        <taxon>Catenulaceae</taxon>
        <taxon>Amphora</taxon>
    </lineage>
</organism>
<accession>A0A7S3LBA9</accession>
<dbReference type="InterPro" id="IPR005114">
    <property type="entry name" value="Helicase_assoc"/>
</dbReference>
<dbReference type="PANTHER" id="PTHR33418:SF1">
    <property type="entry name" value="HELICASE-ASSOCIATED DOMAIN-CONTAINING PROTEIN"/>
    <property type="match status" value="1"/>
</dbReference>
<dbReference type="Gene3D" id="6.10.140.530">
    <property type="match status" value="1"/>
</dbReference>
<dbReference type="EMBL" id="HBIM01017901">
    <property type="protein sequence ID" value="CAE0416764.1"/>
    <property type="molecule type" value="Transcribed_RNA"/>
</dbReference>
<evidence type="ECO:0000259" key="2">
    <source>
        <dbReference type="Pfam" id="PF03457"/>
    </source>
</evidence>